<evidence type="ECO:0000313" key="2">
    <source>
        <dbReference type="Proteomes" id="UP000235392"/>
    </source>
</evidence>
<sequence>MSKLYDLLHPQSLNPPIRFSQSRLKGSQNFKEIKILLTNSMDDRFSTLESNQFDLLSPNRASVQELGSLISKRIHRVKAPFHSTERDASTAAEEIFRSNAKTVSINPTRIDLHDLEWLDSALL</sequence>
<accession>A0A2N5UNN7</accession>
<protein>
    <submittedName>
        <fullName evidence="1">Uncharacterized protein</fullName>
    </submittedName>
</protein>
<comment type="caution">
    <text evidence="1">The sequence shown here is derived from an EMBL/GenBank/DDBJ whole genome shotgun (WGS) entry which is preliminary data.</text>
</comment>
<organism evidence="1 2">
    <name type="scientific">Puccinia coronata f. sp. avenae</name>
    <dbReference type="NCBI Taxonomy" id="200324"/>
    <lineage>
        <taxon>Eukaryota</taxon>
        <taxon>Fungi</taxon>
        <taxon>Dikarya</taxon>
        <taxon>Basidiomycota</taxon>
        <taxon>Pucciniomycotina</taxon>
        <taxon>Pucciniomycetes</taxon>
        <taxon>Pucciniales</taxon>
        <taxon>Pucciniaceae</taxon>
        <taxon>Puccinia</taxon>
    </lineage>
</organism>
<dbReference type="AlphaFoldDB" id="A0A2N5UNN7"/>
<dbReference type="EMBL" id="PGCI01000117">
    <property type="protein sequence ID" value="PLW39266.1"/>
    <property type="molecule type" value="Genomic_DNA"/>
</dbReference>
<evidence type="ECO:0000313" key="1">
    <source>
        <dbReference type="EMBL" id="PLW39266.1"/>
    </source>
</evidence>
<proteinExistence type="predicted"/>
<gene>
    <name evidence="1" type="ORF">PCASD_05367</name>
</gene>
<dbReference type="Proteomes" id="UP000235392">
    <property type="component" value="Unassembled WGS sequence"/>
</dbReference>
<reference evidence="1 2" key="1">
    <citation type="submission" date="2017-11" db="EMBL/GenBank/DDBJ databases">
        <title>De novo assembly and phasing of dikaryotic genomes from two isolates of Puccinia coronata f. sp. avenae, the causal agent of oat crown rust.</title>
        <authorList>
            <person name="Miller M.E."/>
            <person name="Zhang Y."/>
            <person name="Omidvar V."/>
            <person name="Sperschneider J."/>
            <person name="Schwessinger B."/>
            <person name="Raley C."/>
            <person name="Palmer J.M."/>
            <person name="Garnica D."/>
            <person name="Upadhyaya N."/>
            <person name="Rathjen J."/>
            <person name="Taylor J.M."/>
            <person name="Park R.F."/>
            <person name="Dodds P.N."/>
            <person name="Hirsch C.D."/>
            <person name="Kianian S.F."/>
            <person name="Figueroa M."/>
        </authorList>
    </citation>
    <scope>NUCLEOTIDE SEQUENCE [LARGE SCALE GENOMIC DNA]</scope>
    <source>
        <strain evidence="1">12SD80</strain>
    </source>
</reference>
<name>A0A2N5UNN7_9BASI</name>